<evidence type="ECO:0008006" key="3">
    <source>
        <dbReference type="Google" id="ProtNLM"/>
    </source>
</evidence>
<accession>A0A1I1SGW0</accession>
<name>A0A1I1SGW0_9CLOT</name>
<gene>
    <name evidence="1" type="ORF">SAMN05421842_1523</name>
</gene>
<reference evidence="1 2" key="1">
    <citation type="submission" date="2016-10" db="EMBL/GenBank/DDBJ databases">
        <authorList>
            <person name="de Groot N.N."/>
        </authorList>
    </citation>
    <scope>NUCLEOTIDE SEQUENCE [LARGE SCALE GENOMIC DNA]</scope>
    <source>
        <strain evidence="1 2">DSM 12992</strain>
    </source>
</reference>
<dbReference type="InterPro" id="IPR018708">
    <property type="entry name" value="DUF2225"/>
</dbReference>
<dbReference type="Pfam" id="PF09986">
    <property type="entry name" value="DUF2225"/>
    <property type="match status" value="1"/>
</dbReference>
<sequence>MNEDENIFSGLEDLGFKDVSNIKIYKKCEEKEDNKDKKSEENLKIKEEMLLYDKKVVCPVCENNFLANAVKTSSYRMKKRESDFYIKYDIINPYFYDVWVCNVCGYASMKSDFHKLKKFEIESIQKNITPKWRGKNYPKIYDINIAIERYKLSLLNYSVMGAKASKKAMNCLKLSWMYRELEDIKNEQIFRGQALIGFKDAYLNEQLPIYGMGGFTIMYLIGELNIRSGNDDEALRYLGDVITAQSAGRKIKDLAIDQRDLIKETLNNNEDNTIKDVVENKKKIGLFSRLFKWS</sequence>
<dbReference type="OrthoDB" id="9780343at2"/>
<dbReference type="EMBL" id="FOMG01000052">
    <property type="protein sequence ID" value="SFD45691.1"/>
    <property type="molecule type" value="Genomic_DNA"/>
</dbReference>
<evidence type="ECO:0000313" key="2">
    <source>
        <dbReference type="Proteomes" id="UP000199263"/>
    </source>
</evidence>
<proteinExistence type="predicted"/>
<protein>
    <recommendedName>
        <fullName evidence="3">DUF2225 domain-containing protein</fullName>
    </recommendedName>
</protein>
<organism evidence="1 2">
    <name type="scientific">Clostridium uliginosum</name>
    <dbReference type="NCBI Taxonomy" id="119641"/>
    <lineage>
        <taxon>Bacteria</taxon>
        <taxon>Bacillati</taxon>
        <taxon>Bacillota</taxon>
        <taxon>Clostridia</taxon>
        <taxon>Eubacteriales</taxon>
        <taxon>Clostridiaceae</taxon>
        <taxon>Clostridium</taxon>
    </lineage>
</organism>
<dbReference type="STRING" id="119641.SAMN05421842_1523"/>
<dbReference type="Proteomes" id="UP000199263">
    <property type="component" value="Unassembled WGS sequence"/>
</dbReference>
<evidence type="ECO:0000313" key="1">
    <source>
        <dbReference type="EMBL" id="SFD45691.1"/>
    </source>
</evidence>
<keyword evidence="2" id="KW-1185">Reference proteome</keyword>
<dbReference type="RefSeq" id="WP_090094456.1">
    <property type="nucleotide sequence ID" value="NZ_FOMG01000052.1"/>
</dbReference>
<dbReference type="AlphaFoldDB" id="A0A1I1SGW0"/>